<comment type="similarity">
    <text evidence="3">Belongs to the glycosyltransferase 31 family. Beta3-Gal-T subfamily.</text>
</comment>
<keyword evidence="8" id="KW-0547">Nucleotide-binding</keyword>
<dbReference type="EMBL" id="JAFNEN010001219">
    <property type="protein sequence ID" value="KAG8174435.1"/>
    <property type="molecule type" value="Genomic_DNA"/>
</dbReference>
<dbReference type="Pfam" id="PF02434">
    <property type="entry name" value="Fringe"/>
    <property type="match status" value="1"/>
</dbReference>
<keyword evidence="11 12" id="KW-0472">Membrane</keyword>
<gene>
    <name evidence="14" type="ORF">JTE90_025033</name>
</gene>
<evidence type="ECO:0000256" key="1">
    <source>
        <dbReference type="ARBA" id="ARBA00004606"/>
    </source>
</evidence>
<feature type="domain" description="Fringe-like glycosyltransferase" evidence="13">
    <location>
        <begin position="112"/>
        <end position="255"/>
    </location>
</feature>
<evidence type="ECO:0000256" key="5">
    <source>
        <dbReference type="ARBA" id="ARBA00022676"/>
    </source>
</evidence>
<sequence>MLRYFNQFGISPTFSLKYVLTFAAGTIFGFTYFHIWIDVSRWKSGNAFPTTDSRADYLYTRDVKKFQNNFKIYRGYLPIVYEVDRSVADVLAQRVRILCWVVTDPSGFDQAKAIKATWGQRCNALLFTSTKASKKLPTVMFNMTTDWGKTKQGLKYIYENYMDSADWILKVDVHHYVIVENLRHMLEPHSPDSPVYFGRQFHRHTTQGYMSGGAGYVLSRAALRRFVERGLNKPTLCRSDDGGLEDVELGICLKHSGVAAGDSRDRYGLGRFFPFDPATHIVKDLRDEEIRWYWEFSNISYPERIDCCSETTIAFHYVFRPFMYNYDYFLYNLHTRLIN</sequence>
<keyword evidence="6" id="KW-0808">Transferase</keyword>
<keyword evidence="9" id="KW-0735">Signal-anchor</keyword>
<evidence type="ECO:0000256" key="11">
    <source>
        <dbReference type="ARBA" id="ARBA00023136"/>
    </source>
</evidence>
<evidence type="ECO:0000256" key="12">
    <source>
        <dbReference type="SAM" id="Phobius"/>
    </source>
</evidence>
<evidence type="ECO:0000313" key="14">
    <source>
        <dbReference type="EMBL" id="KAG8174435.1"/>
    </source>
</evidence>
<dbReference type="PANTHER" id="PTHR23033">
    <property type="entry name" value="BETA1,3-GALACTOSYLTRANSFERASE"/>
    <property type="match status" value="1"/>
</dbReference>
<comment type="subcellular location">
    <subcellularLocation>
        <location evidence="1">Membrane</location>
        <topology evidence="1">Single-pass type II membrane protein</topology>
    </subcellularLocation>
</comment>
<evidence type="ECO:0000256" key="2">
    <source>
        <dbReference type="ARBA" id="ARBA00004922"/>
    </source>
</evidence>
<dbReference type="EC" id="2.4.1.122" evidence="4"/>
<dbReference type="GO" id="GO:0016263">
    <property type="term" value="F:glycoprotein-N-acetylgalactosamine 3-beta-galactosyltransferase activity"/>
    <property type="evidence" value="ECO:0007669"/>
    <property type="project" value="UniProtKB-EC"/>
</dbReference>
<evidence type="ECO:0000313" key="15">
    <source>
        <dbReference type="Proteomes" id="UP000827092"/>
    </source>
</evidence>
<keyword evidence="7 12" id="KW-0812">Transmembrane</keyword>
<evidence type="ECO:0000256" key="7">
    <source>
        <dbReference type="ARBA" id="ARBA00022692"/>
    </source>
</evidence>
<keyword evidence="15" id="KW-1185">Reference proteome</keyword>
<dbReference type="InterPro" id="IPR026050">
    <property type="entry name" value="C1GALT1/C1GALT1_chp1"/>
</dbReference>
<evidence type="ECO:0000256" key="3">
    <source>
        <dbReference type="ARBA" id="ARBA00006462"/>
    </source>
</evidence>
<evidence type="ECO:0000256" key="4">
    <source>
        <dbReference type="ARBA" id="ARBA00012557"/>
    </source>
</evidence>
<comment type="pathway">
    <text evidence="2">Protein modification; protein glycosylation.</text>
</comment>
<name>A0AAV6TR04_9ARAC</name>
<evidence type="ECO:0000256" key="9">
    <source>
        <dbReference type="ARBA" id="ARBA00022968"/>
    </source>
</evidence>
<dbReference type="Proteomes" id="UP000827092">
    <property type="component" value="Unassembled WGS sequence"/>
</dbReference>
<evidence type="ECO:0000256" key="8">
    <source>
        <dbReference type="ARBA" id="ARBA00022741"/>
    </source>
</evidence>
<keyword evidence="5" id="KW-0328">Glycosyltransferase</keyword>
<organism evidence="14 15">
    <name type="scientific">Oedothorax gibbosus</name>
    <dbReference type="NCBI Taxonomy" id="931172"/>
    <lineage>
        <taxon>Eukaryota</taxon>
        <taxon>Metazoa</taxon>
        <taxon>Ecdysozoa</taxon>
        <taxon>Arthropoda</taxon>
        <taxon>Chelicerata</taxon>
        <taxon>Arachnida</taxon>
        <taxon>Araneae</taxon>
        <taxon>Araneomorphae</taxon>
        <taxon>Entelegynae</taxon>
        <taxon>Araneoidea</taxon>
        <taxon>Linyphiidae</taxon>
        <taxon>Erigoninae</taxon>
        <taxon>Oedothorax</taxon>
    </lineage>
</organism>
<dbReference type="GO" id="GO:0016020">
    <property type="term" value="C:membrane"/>
    <property type="evidence" value="ECO:0007669"/>
    <property type="project" value="UniProtKB-SubCell"/>
</dbReference>
<proteinExistence type="inferred from homology"/>
<evidence type="ECO:0000256" key="10">
    <source>
        <dbReference type="ARBA" id="ARBA00022989"/>
    </source>
</evidence>
<evidence type="ECO:0000259" key="13">
    <source>
        <dbReference type="Pfam" id="PF02434"/>
    </source>
</evidence>
<comment type="caution">
    <text evidence="14">The sequence shown here is derived from an EMBL/GenBank/DDBJ whole genome shotgun (WGS) entry which is preliminary data.</text>
</comment>
<reference evidence="14 15" key="1">
    <citation type="journal article" date="2022" name="Nat. Ecol. Evol.">
        <title>A masculinizing supergene underlies an exaggerated male reproductive morph in a spider.</title>
        <authorList>
            <person name="Hendrickx F."/>
            <person name="De Corte Z."/>
            <person name="Sonet G."/>
            <person name="Van Belleghem S.M."/>
            <person name="Kostlbacher S."/>
            <person name="Vangestel C."/>
        </authorList>
    </citation>
    <scope>NUCLEOTIDE SEQUENCE [LARGE SCALE GENOMIC DNA]</scope>
    <source>
        <strain evidence="14">W744_W776</strain>
    </source>
</reference>
<accession>A0AAV6TR04</accession>
<dbReference type="Gene3D" id="3.90.550.50">
    <property type="match status" value="1"/>
</dbReference>
<dbReference type="InterPro" id="IPR003378">
    <property type="entry name" value="Fringe-like_glycosylTrfase"/>
</dbReference>
<protein>
    <recommendedName>
        <fullName evidence="4">N-acetylgalactosaminide beta-1,3-galactosyltransferase</fullName>
        <ecNumber evidence="4">2.4.1.122</ecNumber>
    </recommendedName>
</protein>
<feature type="transmembrane region" description="Helical" evidence="12">
    <location>
        <begin position="18"/>
        <end position="37"/>
    </location>
</feature>
<dbReference type="PANTHER" id="PTHR23033:SF14">
    <property type="entry name" value="GLYCOPROTEIN-N-ACETYLGALACTOSAMINE 3-BETA-GALACTOSYLTRANSFERASE 1-RELATED"/>
    <property type="match status" value="1"/>
</dbReference>
<evidence type="ECO:0000256" key="6">
    <source>
        <dbReference type="ARBA" id="ARBA00022679"/>
    </source>
</evidence>
<dbReference type="GO" id="GO:0000166">
    <property type="term" value="F:nucleotide binding"/>
    <property type="evidence" value="ECO:0007669"/>
    <property type="project" value="UniProtKB-KW"/>
</dbReference>
<keyword evidence="10 12" id="KW-1133">Transmembrane helix</keyword>
<dbReference type="AlphaFoldDB" id="A0AAV6TR04"/>